<evidence type="ECO:0000259" key="1">
    <source>
        <dbReference type="Pfam" id="PF15631"/>
    </source>
</evidence>
<dbReference type="EMBL" id="VSSQ01012741">
    <property type="protein sequence ID" value="MPM49947.1"/>
    <property type="molecule type" value="Genomic_DNA"/>
</dbReference>
<organism evidence="2">
    <name type="scientific">bioreactor metagenome</name>
    <dbReference type="NCBI Taxonomy" id="1076179"/>
    <lineage>
        <taxon>unclassified sequences</taxon>
        <taxon>metagenomes</taxon>
        <taxon>ecological metagenomes</taxon>
    </lineage>
</organism>
<protein>
    <recommendedName>
        <fullName evidence="1">NTF2 fold domain-containing protein</fullName>
    </recommendedName>
</protein>
<proteinExistence type="predicted"/>
<name>A0A645AAB6_9ZZZZ</name>
<gene>
    <name evidence="2" type="ORF">SDC9_96681</name>
</gene>
<accession>A0A645AAB6</accession>
<evidence type="ECO:0000313" key="2">
    <source>
        <dbReference type="EMBL" id="MPM49947.1"/>
    </source>
</evidence>
<comment type="caution">
    <text evidence="2">The sequence shown here is derived from an EMBL/GenBank/DDBJ whole genome shotgun (WGS) entry which is preliminary data.</text>
</comment>
<dbReference type="InterPro" id="IPR028921">
    <property type="entry name" value="NTF2_fold_dom"/>
</dbReference>
<dbReference type="AlphaFoldDB" id="A0A645AAB6"/>
<reference evidence="2" key="1">
    <citation type="submission" date="2019-08" db="EMBL/GenBank/DDBJ databases">
        <authorList>
            <person name="Kucharzyk K."/>
            <person name="Murdoch R.W."/>
            <person name="Higgins S."/>
            <person name="Loffler F."/>
        </authorList>
    </citation>
    <scope>NUCLEOTIDE SEQUENCE</scope>
</reference>
<feature type="domain" description="NTF2 fold" evidence="1">
    <location>
        <begin position="69"/>
        <end position="132"/>
    </location>
</feature>
<dbReference type="Pfam" id="PF15631">
    <property type="entry name" value="Imm-NTF2-2"/>
    <property type="match status" value="1"/>
</dbReference>
<sequence length="132" mass="15141">MQSQIRYSFLSAICLCILSYHISAQTNIVNSDSVRAIVILKESGLPLQNNKTINQNGFVLNLSDKKAKRIAIHAANNIYGFVHIFWQKPFHKFVFNDYYIIWGNFRGNRFGGVFECIVNKRNGGIEYLNHGK</sequence>